<keyword evidence="2" id="KW-1185">Reference proteome</keyword>
<comment type="caution">
    <text evidence="1">The sequence shown here is derived from an EMBL/GenBank/DDBJ whole genome shotgun (WGS) entry which is preliminary data.</text>
</comment>
<sequence>MTRSWRPSKSLRQQLVEASLAWEAAFGNAPAITSALSEYDAAVLLGCSLADYSACMRGATAVQRGHDFVYQGLRYQVKGNRPSGKRGSTVTRVPKPSNYEWDRLIWVLYNPRYEMQEAWLWEVEDYRKRFEGVLRLGPGHMRLGQSLIDSLSVFIRG</sequence>
<accession>A0ABX5BV26</accession>
<dbReference type="Proteomes" id="UP000239710">
    <property type="component" value="Unassembled WGS sequence"/>
</dbReference>
<reference evidence="1 2" key="1">
    <citation type="submission" date="2016-08" db="EMBL/GenBank/DDBJ databases">
        <title>Evolution of the type three secretion system and type three effector repertoires in Xanthomonas.</title>
        <authorList>
            <person name="Merda D."/>
            <person name="Briand M."/>
            <person name="Bosis E."/>
            <person name="Rousseau C."/>
            <person name="Portier P."/>
            <person name="Jacques M.-A."/>
            <person name="Fischer-Le Saux M."/>
        </authorList>
    </citation>
    <scope>NUCLEOTIDE SEQUENCE [LARGE SCALE GENOMIC DNA]</scope>
    <source>
        <strain evidence="1 2">CFBP1976</strain>
    </source>
</reference>
<evidence type="ECO:0000313" key="1">
    <source>
        <dbReference type="EMBL" id="PPV08280.1"/>
    </source>
</evidence>
<name>A0ABX5BV26_9XANT</name>
<evidence type="ECO:0000313" key="2">
    <source>
        <dbReference type="Proteomes" id="UP000239710"/>
    </source>
</evidence>
<organism evidence="1 2">
    <name type="scientific">Xanthomonas bromi</name>
    <dbReference type="NCBI Taxonomy" id="56449"/>
    <lineage>
        <taxon>Bacteria</taxon>
        <taxon>Pseudomonadati</taxon>
        <taxon>Pseudomonadota</taxon>
        <taxon>Gammaproteobacteria</taxon>
        <taxon>Lysobacterales</taxon>
        <taxon>Lysobacteraceae</taxon>
        <taxon>Xanthomonas</taxon>
    </lineage>
</organism>
<protein>
    <submittedName>
        <fullName evidence="1">Uncharacterized protein</fullName>
    </submittedName>
</protein>
<dbReference type="EMBL" id="MDCE01000004">
    <property type="protein sequence ID" value="PPV08280.1"/>
    <property type="molecule type" value="Genomic_DNA"/>
</dbReference>
<gene>
    <name evidence="1" type="ORF">XbrCFBP1976_03440</name>
</gene>
<proteinExistence type="predicted"/>